<name>A0A6C0I7J0_9ZZZZ</name>
<dbReference type="EMBL" id="MN740122">
    <property type="protein sequence ID" value="QHT88749.1"/>
    <property type="molecule type" value="Genomic_DNA"/>
</dbReference>
<sequence>MNKEAEDWILLLLVLFSLYFSYYMFKTYFGNSVVEGLENNKTKVVNKLTVNSKGALESLQKTNEDIGNEILLSNPEYNDNYSKICSELIDNVNLKMIKIAVNLDPTNDAVFIKSLADLNTMNQAKSSLDDIVDYINNSETSDNKKQTN</sequence>
<keyword evidence="1" id="KW-0812">Transmembrane</keyword>
<organism evidence="2">
    <name type="scientific">viral metagenome</name>
    <dbReference type="NCBI Taxonomy" id="1070528"/>
    <lineage>
        <taxon>unclassified sequences</taxon>
        <taxon>metagenomes</taxon>
        <taxon>organismal metagenomes</taxon>
    </lineage>
</organism>
<dbReference type="AlphaFoldDB" id="A0A6C0I7J0"/>
<keyword evidence="1" id="KW-0472">Membrane</keyword>
<proteinExistence type="predicted"/>
<evidence type="ECO:0000313" key="2">
    <source>
        <dbReference type="EMBL" id="QHT88749.1"/>
    </source>
</evidence>
<reference evidence="2" key="1">
    <citation type="journal article" date="2020" name="Nature">
        <title>Giant virus diversity and host interactions through global metagenomics.</title>
        <authorList>
            <person name="Schulz F."/>
            <person name="Roux S."/>
            <person name="Paez-Espino D."/>
            <person name="Jungbluth S."/>
            <person name="Walsh D.A."/>
            <person name="Denef V.J."/>
            <person name="McMahon K.D."/>
            <person name="Konstantinidis K.T."/>
            <person name="Eloe-Fadrosh E.A."/>
            <person name="Kyrpides N.C."/>
            <person name="Woyke T."/>
        </authorList>
    </citation>
    <scope>NUCLEOTIDE SEQUENCE</scope>
    <source>
        <strain evidence="2">GVMAG-M-3300023184-51</strain>
    </source>
</reference>
<protein>
    <submittedName>
        <fullName evidence="2">Uncharacterized protein</fullName>
    </submittedName>
</protein>
<keyword evidence="1" id="KW-1133">Transmembrane helix</keyword>
<evidence type="ECO:0000256" key="1">
    <source>
        <dbReference type="SAM" id="Phobius"/>
    </source>
</evidence>
<feature type="transmembrane region" description="Helical" evidence="1">
    <location>
        <begin position="7"/>
        <end position="25"/>
    </location>
</feature>
<accession>A0A6C0I7J0</accession>